<accession>A0A5R9F973</accession>
<feature type="compositionally biased region" description="Acidic residues" evidence="2">
    <location>
        <begin position="50"/>
        <end position="64"/>
    </location>
</feature>
<dbReference type="InterPro" id="IPR036423">
    <property type="entry name" value="SOD-like_Cu/Zn_dom_sf"/>
</dbReference>
<dbReference type="Gene3D" id="2.60.40.200">
    <property type="entry name" value="Superoxide dismutase, copper/zinc binding domain"/>
    <property type="match status" value="1"/>
</dbReference>
<dbReference type="SUPFAM" id="SSF49329">
    <property type="entry name" value="Cu,Zn superoxide dismutase-like"/>
    <property type="match status" value="1"/>
</dbReference>
<dbReference type="PROSITE" id="PS51257">
    <property type="entry name" value="PROKAR_LIPOPROTEIN"/>
    <property type="match status" value="1"/>
</dbReference>
<comment type="caution">
    <text evidence="3">The sequence shown here is derived from an EMBL/GenBank/DDBJ whole genome shotgun (WGS) entry which is preliminary data.</text>
</comment>
<evidence type="ECO:0000313" key="3">
    <source>
        <dbReference type="EMBL" id="TLS38168.1"/>
    </source>
</evidence>
<evidence type="ECO:0008006" key="5">
    <source>
        <dbReference type="Google" id="ProtNLM"/>
    </source>
</evidence>
<dbReference type="GO" id="GO:0006801">
    <property type="term" value="P:superoxide metabolic process"/>
    <property type="evidence" value="ECO:0007669"/>
    <property type="project" value="InterPro"/>
</dbReference>
<feature type="region of interest" description="Disordered" evidence="2">
    <location>
        <begin position="37"/>
        <end position="65"/>
    </location>
</feature>
<dbReference type="AlphaFoldDB" id="A0A5R9F973"/>
<sequence length="199" mass="21647">MKLPKDKFGGRFVMTRRLVSFLLLVLVLTFVTACGNSDNTSGETQNENIGESEEEAVNNAEDDRDYNQKVEVEMADPEGENIGRVILNGEESGGVQFEVDLVNIPQGKHKMSIVKSNVCEAPEFKADVEADNKELAADIPEVEAGDNRKVVTEFTVDNLTFDEEGEGKTLLEGNANSLVLYGTSEQDGERIACGVIGGQ</sequence>
<evidence type="ECO:0000256" key="2">
    <source>
        <dbReference type="SAM" id="MobiDB-lite"/>
    </source>
</evidence>
<dbReference type="OrthoDB" id="9792957at2"/>
<name>A0A5R9F973_9BACL</name>
<proteinExistence type="inferred from homology"/>
<protein>
    <recommendedName>
        <fullName evidence="5">Superoxide dismutase copper/zinc binding domain-containing protein</fullName>
    </recommendedName>
</protein>
<dbReference type="Proteomes" id="UP000308230">
    <property type="component" value="Unassembled WGS sequence"/>
</dbReference>
<evidence type="ECO:0000313" key="4">
    <source>
        <dbReference type="Proteomes" id="UP000308230"/>
    </source>
</evidence>
<keyword evidence="4" id="KW-1185">Reference proteome</keyword>
<organism evidence="3 4">
    <name type="scientific">Exobacillus caeni</name>
    <dbReference type="NCBI Taxonomy" id="2574798"/>
    <lineage>
        <taxon>Bacteria</taxon>
        <taxon>Bacillati</taxon>
        <taxon>Bacillota</taxon>
        <taxon>Bacilli</taxon>
        <taxon>Bacillales</taxon>
        <taxon>Guptibacillaceae</taxon>
        <taxon>Exobacillus</taxon>
    </lineage>
</organism>
<dbReference type="EMBL" id="SWLG01000004">
    <property type="protein sequence ID" value="TLS38168.1"/>
    <property type="molecule type" value="Genomic_DNA"/>
</dbReference>
<gene>
    <name evidence="3" type="ORF">FCL54_06410</name>
</gene>
<feature type="compositionally biased region" description="Polar residues" evidence="2">
    <location>
        <begin position="37"/>
        <end position="49"/>
    </location>
</feature>
<comment type="similarity">
    <text evidence="1">Belongs to the Cu-Zn superoxide dismutase family.</text>
</comment>
<dbReference type="GO" id="GO:0046872">
    <property type="term" value="F:metal ion binding"/>
    <property type="evidence" value="ECO:0007669"/>
    <property type="project" value="InterPro"/>
</dbReference>
<reference evidence="3 4" key="1">
    <citation type="submission" date="2019-04" db="EMBL/GenBank/DDBJ databases">
        <title>Bacillus caeni sp. nov., a bacterium isolated from mangrove sediment.</title>
        <authorList>
            <person name="Huang H."/>
            <person name="Mo K."/>
            <person name="Hu Y."/>
        </authorList>
    </citation>
    <scope>NUCLEOTIDE SEQUENCE [LARGE SCALE GENOMIC DNA]</scope>
    <source>
        <strain evidence="3 4">HB172195</strain>
    </source>
</reference>
<evidence type="ECO:0000256" key="1">
    <source>
        <dbReference type="ARBA" id="ARBA00010457"/>
    </source>
</evidence>